<dbReference type="AlphaFoldDB" id="A0AB34JV77"/>
<comment type="similarity">
    <text evidence="2 7">Belongs to the CTL (choline transporter-like) family.</text>
</comment>
<organism evidence="8 9">
    <name type="scientific">Prymnesium parvum</name>
    <name type="common">Toxic golden alga</name>
    <dbReference type="NCBI Taxonomy" id="97485"/>
    <lineage>
        <taxon>Eukaryota</taxon>
        <taxon>Haptista</taxon>
        <taxon>Haptophyta</taxon>
        <taxon>Prymnesiophyceae</taxon>
        <taxon>Prymnesiales</taxon>
        <taxon>Prymnesiaceae</taxon>
        <taxon>Prymnesium</taxon>
    </lineage>
</organism>
<proteinExistence type="inferred from homology"/>
<evidence type="ECO:0000256" key="6">
    <source>
        <dbReference type="ARBA" id="ARBA00023180"/>
    </source>
</evidence>
<evidence type="ECO:0000256" key="1">
    <source>
        <dbReference type="ARBA" id="ARBA00004141"/>
    </source>
</evidence>
<keyword evidence="6" id="KW-0325">Glycoprotein</keyword>
<feature type="transmembrane region" description="Helical" evidence="7">
    <location>
        <begin position="298"/>
        <end position="319"/>
    </location>
</feature>
<keyword evidence="5 7" id="KW-0472">Membrane</keyword>
<evidence type="ECO:0000256" key="5">
    <source>
        <dbReference type="ARBA" id="ARBA00023136"/>
    </source>
</evidence>
<comment type="subcellular location">
    <subcellularLocation>
        <location evidence="7">Cell membrane</location>
        <topology evidence="7">Multi-pass membrane protein</topology>
    </subcellularLocation>
    <subcellularLocation>
        <location evidence="1">Membrane</location>
        <topology evidence="1">Multi-pass membrane protein</topology>
    </subcellularLocation>
</comment>
<evidence type="ECO:0000256" key="4">
    <source>
        <dbReference type="ARBA" id="ARBA00022989"/>
    </source>
</evidence>
<feature type="transmembrane region" description="Helical" evidence="7">
    <location>
        <begin position="631"/>
        <end position="653"/>
    </location>
</feature>
<comment type="function">
    <text evidence="7">Choline transporter.</text>
</comment>
<dbReference type="EMBL" id="JBGBPQ010000004">
    <property type="protein sequence ID" value="KAL1524938.1"/>
    <property type="molecule type" value="Genomic_DNA"/>
</dbReference>
<gene>
    <name evidence="8" type="ORF">AB1Y20_019814</name>
</gene>
<dbReference type="GO" id="GO:0022857">
    <property type="term" value="F:transmembrane transporter activity"/>
    <property type="evidence" value="ECO:0007669"/>
    <property type="project" value="UniProtKB-UniRule"/>
</dbReference>
<accession>A0AB34JV77</accession>
<keyword evidence="4 7" id="KW-1133">Transmembrane helix</keyword>
<reference evidence="8 9" key="1">
    <citation type="journal article" date="2024" name="Science">
        <title>Giant polyketide synthase enzymes in the biosynthesis of giant marine polyether toxins.</title>
        <authorList>
            <person name="Fallon T.R."/>
            <person name="Shende V.V."/>
            <person name="Wierzbicki I.H."/>
            <person name="Pendleton A.L."/>
            <person name="Watervoot N.F."/>
            <person name="Auber R.P."/>
            <person name="Gonzalez D.J."/>
            <person name="Wisecaver J.H."/>
            <person name="Moore B.S."/>
        </authorList>
    </citation>
    <scope>NUCLEOTIDE SEQUENCE [LARGE SCALE GENOMIC DNA]</scope>
    <source>
        <strain evidence="8 9">12B1</strain>
    </source>
</reference>
<dbReference type="GO" id="GO:0005886">
    <property type="term" value="C:plasma membrane"/>
    <property type="evidence" value="ECO:0007669"/>
    <property type="project" value="UniProtKB-SubCell"/>
</dbReference>
<sequence>MGCCSHSDSLNDLADGRRRSCTDILCLVLFIGSMTVLIVLASVAVSRDPHLLTDLIYPTDSYGNNCGRPGTATASMPKVFYPTLDADISSQLQYVATGMWWMFNPTKLCATACPSGFSLGSPVFYGGASYPVSTNTTAVGAWYSFKTQDVVNRCFPQDTSSSVINTELCSIPSCTNSSLNTTLGGTVSCYSVASQPDAQNVWEMCAVGTSDSVCTAQRAACELAVTQERVDTFVPTAQSSETETYTREFASWVELVVGAFASILDSEGYSVILVMGFALPVALGWTWALLLWLLAGTFVILAILLLVAIEITLCIWLAFQAGWFDSTSIDLTSVFNSSLTQTASDDLKTWYSVCAVVAIILTLWHIIGLVLARTAIIRLIAILRETSKVHKKMVLILLWPIFSVILQALIFTGGLLAFYFMVYSYVGRDDIDNWVGLAICALEVLGVLWALQTVKAVFWTTMSAAIAIWYVKDSASGGFGGGCGRLCACTGRIWGKHLGSMCFGALIITFFKALRLTANLLTYTLRDRIKSNFLLYLLFKCVNCFLWCIEKTVEYISYWGFVFVAVHGTSFCRSCFDAFGFQVKYLSQSVVNKSVQIVLKLIMKISITIGCTLIAFFYLDGRTQFKAQYDPLWVSIVVFFSSYIVASAFTLVFDVSIDTIYLCAFEDMERVKANSGAQLYMSDSLRKAFGIDKAEEEAGAAGKVAAERRKQRAAKVESESNQE</sequence>
<evidence type="ECO:0000256" key="7">
    <source>
        <dbReference type="RuleBase" id="RU368066"/>
    </source>
</evidence>
<evidence type="ECO:0000313" key="8">
    <source>
        <dbReference type="EMBL" id="KAL1524938.1"/>
    </source>
</evidence>
<evidence type="ECO:0000313" key="9">
    <source>
        <dbReference type="Proteomes" id="UP001515480"/>
    </source>
</evidence>
<feature type="transmembrane region" description="Helical" evidence="7">
    <location>
        <begin position="350"/>
        <end position="372"/>
    </location>
</feature>
<evidence type="ECO:0000256" key="2">
    <source>
        <dbReference type="ARBA" id="ARBA00007168"/>
    </source>
</evidence>
<feature type="transmembrane region" description="Helical" evidence="7">
    <location>
        <begin position="434"/>
        <end position="451"/>
    </location>
</feature>
<dbReference type="Pfam" id="PF04515">
    <property type="entry name" value="Choline_transpo"/>
    <property type="match status" value="1"/>
</dbReference>
<feature type="transmembrane region" description="Helical" evidence="7">
    <location>
        <begin position="533"/>
        <end position="549"/>
    </location>
</feature>
<evidence type="ECO:0000256" key="3">
    <source>
        <dbReference type="ARBA" id="ARBA00022692"/>
    </source>
</evidence>
<name>A0AB34JV77_PRYPA</name>
<feature type="transmembrane region" description="Helical" evidence="7">
    <location>
        <begin position="597"/>
        <end position="619"/>
    </location>
</feature>
<feature type="transmembrane region" description="Helical" evidence="7">
    <location>
        <begin position="498"/>
        <end position="521"/>
    </location>
</feature>
<feature type="transmembrane region" description="Helical" evidence="7">
    <location>
        <begin position="393"/>
        <end position="422"/>
    </location>
</feature>
<dbReference type="InterPro" id="IPR007603">
    <property type="entry name" value="Choline_transptr-like"/>
</dbReference>
<feature type="transmembrane region" description="Helical" evidence="7">
    <location>
        <begin position="24"/>
        <end position="45"/>
    </location>
</feature>
<dbReference type="PANTHER" id="PTHR12385:SF14">
    <property type="entry name" value="CHOLINE TRANSPORTER-LIKE 2"/>
    <property type="match status" value="1"/>
</dbReference>
<dbReference type="Proteomes" id="UP001515480">
    <property type="component" value="Unassembled WGS sequence"/>
</dbReference>
<feature type="transmembrane region" description="Helical" evidence="7">
    <location>
        <begin position="269"/>
        <end position="291"/>
    </location>
</feature>
<dbReference type="PANTHER" id="PTHR12385">
    <property type="entry name" value="CHOLINE TRANSPORTER-LIKE (SLC FAMILY 44)"/>
    <property type="match status" value="1"/>
</dbReference>
<keyword evidence="9" id="KW-1185">Reference proteome</keyword>
<protein>
    <recommendedName>
        <fullName evidence="7">Choline transporter-like protein</fullName>
    </recommendedName>
</protein>
<comment type="caution">
    <text evidence="8">The sequence shown here is derived from an EMBL/GenBank/DDBJ whole genome shotgun (WGS) entry which is preliminary data.</text>
</comment>
<keyword evidence="3 7" id="KW-0812">Transmembrane</keyword>
<feature type="transmembrane region" description="Helical" evidence="7">
    <location>
        <begin position="555"/>
        <end position="576"/>
    </location>
</feature>
<feature type="transmembrane region" description="Helical" evidence="7">
    <location>
        <begin position="456"/>
        <end position="472"/>
    </location>
</feature>